<dbReference type="OrthoDB" id="29853at2759"/>
<keyword evidence="4" id="KW-1185">Reference proteome</keyword>
<comment type="similarity">
    <text evidence="1">Belongs to the IST1 family.</text>
</comment>
<feature type="region of interest" description="Disordered" evidence="2">
    <location>
        <begin position="176"/>
        <end position="308"/>
    </location>
</feature>
<reference evidence="3" key="1">
    <citation type="submission" date="2022-07" db="EMBL/GenBank/DDBJ databases">
        <title>Phylogenomic reconstructions and comparative analyses of Kickxellomycotina fungi.</title>
        <authorList>
            <person name="Reynolds N.K."/>
            <person name="Stajich J.E."/>
            <person name="Barry K."/>
            <person name="Grigoriev I.V."/>
            <person name="Crous P."/>
            <person name="Smith M.E."/>
        </authorList>
    </citation>
    <scope>NUCLEOTIDE SEQUENCE</scope>
    <source>
        <strain evidence="3">NRRL 1565</strain>
    </source>
</reference>
<organism evidence="3 4">
    <name type="scientific">Coemansia guatemalensis</name>
    <dbReference type="NCBI Taxonomy" id="2761395"/>
    <lineage>
        <taxon>Eukaryota</taxon>
        <taxon>Fungi</taxon>
        <taxon>Fungi incertae sedis</taxon>
        <taxon>Zoopagomycota</taxon>
        <taxon>Kickxellomycotina</taxon>
        <taxon>Kickxellomycetes</taxon>
        <taxon>Kickxellales</taxon>
        <taxon>Kickxellaceae</taxon>
        <taxon>Coemansia</taxon>
    </lineage>
</organism>
<evidence type="ECO:0000313" key="4">
    <source>
        <dbReference type="Proteomes" id="UP001140094"/>
    </source>
</evidence>
<feature type="compositionally biased region" description="Basic and acidic residues" evidence="2">
    <location>
        <begin position="217"/>
        <end position="232"/>
    </location>
</feature>
<dbReference type="PANTHER" id="PTHR12161:SF5">
    <property type="entry name" value="IST1 HOMOLOG"/>
    <property type="match status" value="1"/>
</dbReference>
<name>A0A9W8LRA7_9FUNG</name>
<feature type="compositionally biased region" description="Low complexity" evidence="2">
    <location>
        <begin position="263"/>
        <end position="279"/>
    </location>
</feature>
<comment type="caution">
    <text evidence="3">The sequence shown here is derived from an EMBL/GenBank/DDBJ whole genome shotgun (WGS) entry which is preliminary data.</text>
</comment>
<dbReference type="InterPro" id="IPR042277">
    <property type="entry name" value="IST1-like"/>
</dbReference>
<proteinExistence type="inferred from homology"/>
<dbReference type="GO" id="GO:0015031">
    <property type="term" value="P:protein transport"/>
    <property type="evidence" value="ECO:0007669"/>
    <property type="project" value="InterPro"/>
</dbReference>
<feature type="compositionally biased region" description="Basic and acidic residues" evidence="2">
    <location>
        <begin position="245"/>
        <end position="262"/>
    </location>
</feature>
<dbReference type="EMBL" id="JANBUO010002286">
    <property type="protein sequence ID" value="KAJ2795152.1"/>
    <property type="molecule type" value="Genomic_DNA"/>
</dbReference>
<sequence>MANFPVSKFKVKLKLAINRLRFLQAKQESLNTAARRDIAMLLKGGKVASATIRIESIIRDDLHIEAMEITELFCELLYARAGLVDQSQEVNPGLSEAVSSVIYASTRIDVKELTRIREMLAGRYGKDVVNNAMDNKDKQVNTKLLQKLSVEPPPEKLVRMYLKEVAAAYHIRWVSHDDQDDDDSPGNGGIKEPAPLSPSSAELIPESPSGNDDTDAAESKTDDVKDTPKESNDGGDGAETLPETPHFKSPEAEPAIKAKPKDLPATAEPLEAAPTQATPSKEPARKALPAKDVNVPQTSNGAPTMDELQRRFEALKRL</sequence>
<dbReference type="Gene3D" id="1.20.1260.60">
    <property type="entry name" value="Vacuolar protein sorting-associated protein Ist1"/>
    <property type="match status" value="1"/>
</dbReference>
<accession>A0A9W8LRA7</accession>
<dbReference type="InterPro" id="IPR005061">
    <property type="entry name" value="Ist1"/>
</dbReference>
<dbReference type="Proteomes" id="UP001140094">
    <property type="component" value="Unassembled WGS sequence"/>
</dbReference>
<evidence type="ECO:0000313" key="3">
    <source>
        <dbReference type="EMBL" id="KAJ2795152.1"/>
    </source>
</evidence>
<dbReference type="Pfam" id="PF03398">
    <property type="entry name" value="Ist1"/>
    <property type="match status" value="1"/>
</dbReference>
<evidence type="ECO:0000256" key="1">
    <source>
        <dbReference type="ARBA" id="ARBA00005536"/>
    </source>
</evidence>
<dbReference type="FunFam" id="1.20.1260.60:FF:000002">
    <property type="entry name" value="Vacuolar protein sorting-associated protein IST1"/>
    <property type="match status" value="1"/>
</dbReference>
<evidence type="ECO:0000256" key="2">
    <source>
        <dbReference type="SAM" id="MobiDB-lite"/>
    </source>
</evidence>
<dbReference type="AlphaFoldDB" id="A0A9W8LRA7"/>
<protein>
    <submittedName>
        <fullName evidence="3">Vacuolar protein sorting-associated protein ist1</fullName>
    </submittedName>
</protein>
<gene>
    <name evidence="3" type="primary">IST1</name>
    <name evidence="3" type="ORF">H4R20_005978</name>
</gene>
<dbReference type="PANTHER" id="PTHR12161">
    <property type="entry name" value="IST1 FAMILY MEMBER"/>
    <property type="match status" value="1"/>
</dbReference>